<sequence length="89" mass="9910">MSSSCQHLITALKECLLRSDCVVKQGHLPSECLKDHTNELPEECKSLRLATFECKRGMLDMRKRFRGNNVGLPPKAVRTESAAPTPAEV</sequence>
<dbReference type="InterPro" id="IPR018793">
    <property type="entry name" value="Cyt_c_oxidase_assmbl_Pet191"/>
</dbReference>
<accession>A0A2H3JNA1</accession>
<dbReference type="OMA" id="KKTPKEC"/>
<dbReference type="OrthoDB" id="282149at2759"/>
<name>A0A2H3JNA1_WOLCO</name>
<evidence type="ECO:0000256" key="3">
    <source>
        <dbReference type="SAM" id="MobiDB-lite"/>
    </source>
</evidence>
<evidence type="ECO:0000313" key="5">
    <source>
        <dbReference type="Proteomes" id="UP000218811"/>
    </source>
</evidence>
<keyword evidence="5" id="KW-1185">Reference proteome</keyword>
<protein>
    <recommendedName>
        <fullName evidence="6">Cytochrome c oxidase assembly protein</fullName>
    </recommendedName>
</protein>
<feature type="region of interest" description="Disordered" evidence="3">
    <location>
        <begin position="69"/>
        <end position="89"/>
    </location>
</feature>
<evidence type="ECO:0008006" key="6">
    <source>
        <dbReference type="Google" id="ProtNLM"/>
    </source>
</evidence>
<gene>
    <name evidence="4" type="ORF">WOLCODRAFT_69748</name>
</gene>
<dbReference type="STRING" id="742152.A0A2H3JNA1"/>
<dbReference type="Proteomes" id="UP000218811">
    <property type="component" value="Unassembled WGS sequence"/>
</dbReference>
<evidence type="ECO:0000313" key="4">
    <source>
        <dbReference type="EMBL" id="PCH41383.1"/>
    </source>
</evidence>
<proteinExistence type="inferred from homology"/>
<comment type="similarity">
    <text evidence="1">Belongs to the PET191 family.</text>
</comment>
<reference evidence="4 5" key="1">
    <citation type="journal article" date="2012" name="Science">
        <title>The Paleozoic origin of enzymatic lignin decomposition reconstructed from 31 fungal genomes.</title>
        <authorList>
            <person name="Floudas D."/>
            <person name="Binder M."/>
            <person name="Riley R."/>
            <person name="Barry K."/>
            <person name="Blanchette R.A."/>
            <person name="Henrissat B."/>
            <person name="Martinez A.T."/>
            <person name="Otillar R."/>
            <person name="Spatafora J.W."/>
            <person name="Yadav J.S."/>
            <person name="Aerts A."/>
            <person name="Benoit I."/>
            <person name="Boyd A."/>
            <person name="Carlson A."/>
            <person name="Copeland A."/>
            <person name="Coutinho P.M."/>
            <person name="de Vries R.P."/>
            <person name="Ferreira P."/>
            <person name="Findley K."/>
            <person name="Foster B."/>
            <person name="Gaskell J."/>
            <person name="Glotzer D."/>
            <person name="Gorecki P."/>
            <person name="Heitman J."/>
            <person name="Hesse C."/>
            <person name="Hori C."/>
            <person name="Igarashi K."/>
            <person name="Jurgens J.A."/>
            <person name="Kallen N."/>
            <person name="Kersten P."/>
            <person name="Kohler A."/>
            <person name="Kuees U."/>
            <person name="Kumar T.K.A."/>
            <person name="Kuo A."/>
            <person name="LaButti K."/>
            <person name="Larrondo L.F."/>
            <person name="Lindquist E."/>
            <person name="Ling A."/>
            <person name="Lombard V."/>
            <person name="Lucas S."/>
            <person name="Lundell T."/>
            <person name="Martin R."/>
            <person name="McLaughlin D.J."/>
            <person name="Morgenstern I."/>
            <person name="Morin E."/>
            <person name="Murat C."/>
            <person name="Nagy L.G."/>
            <person name="Nolan M."/>
            <person name="Ohm R.A."/>
            <person name="Patyshakuliyeva A."/>
            <person name="Rokas A."/>
            <person name="Ruiz-Duenas F.J."/>
            <person name="Sabat G."/>
            <person name="Salamov A."/>
            <person name="Samejima M."/>
            <person name="Schmutz J."/>
            <person name="Slot J.C."/>
            <person name="St John F."/>
            <person name="Stenlid J."/>
            <person name="Sun H."/>
            <person name="Sun S."/>
            <person name="Syed K."/>
            <person name="Tsang A."/>
            <person name="Wiebenga A."/>
            <person name="Young D."/>
            <person name="Pisabarro A."/>
            <person name="Eastwood D.C."/>
            <person name="Martin F."/>
            <person name="Cullen D."/>
            <person name="Grigoriev I.V."/>
            <person name="Hibbett D.S."/>
        </authorList>
    </citation>
    <scope>NUCLEOTIDE SEQUENCE [LARGE SCALE GENOMIC DNA]</scope>
    <source>
        <strain evidence="4 5">MD-104</strain>
    </source>
</reference>
<organism evidence="4 5">
    <name type="scientific">Wolfiporia cocos (strain MD-104)</name>
    <name type="common">Brown rot fungus</name>
    <dbReference type="NCBI Taxonomy" id="742152"/>
    <lineage>
        <taxon>Eukaryota</taxon>
        <taxon>Fungi</taxon>
        <taxon>Dikarya</taxon>
        <taxon>Basidiomycota</taxon>
        <taxon>Agaricomycotina</taxon>
        <taxon>Agaricomycetes</taxon>
        <taxon>Polyporales</taxon>
        <taxon>Phaeolaceae</taxon>
        <taxon>Wolfiporia</taxon>
    </lineage>
</organism>
<dbReference type="GO" id="GO:0005739">
    <property type="term" value="C:mitochondrion"/>
    <property type="evidence" value="ECO:0007669"/>
    <property type="project" value="TreeGrafter"/>
</dbReference>
<keyword evidence="2" id="KW-1015">Disulfide bond</keyword>
<dbReference type="EMBL" id="KB468113">
    <property type="protein sequence ID" value="PCH41383.1"/>
    <property type="molecule type" value="Genomic_DNA"/>
</dbReference>
<dbReference type="GO" id="GO:0033617">
    <property type="term" value="P:mitochondrial respiratory chain complex IV assembly"/>
    <property type="evidence" value="ECO:0007669"/>
    <property type="project" value="TreeGrafter"/>
</dbReference>
<dbReference type="AlphaFoldDB" id="A0A2H3JNA1"/>
<dbReference type="PANTHER" id="PTHR28627:SF1">
    <property type="entry name" value="CYTOCHROME C OXIDASE ASSEMBLY FACTOR 5"/>
    <property type="match status" value="1"/>
</dbReference>
<evidence type="ECO:0000256" key="1">
    <source>
        <dbReference type="ARBA" id="ARBA00007785"/>
    </source>
</evidence>
<dbReference type="Pfam" id="PF10203">
    <property type="entry name" value="Pet191_N"/>
    <property type="match status" value="1"/>
</dbReference>
<dbReference type="PANTHER" id="PTHR28627">
    <property type="entry name" value="CYTOCHROME C OXIDASE ASSEMBLY FACTOR 5"/>
    <property type="match status" value="1"/>
</dbReference>
<evidence type="ECO:0000256" key="2">
    <source>
        <dbReference type="ARBA" id="ARBA00023157"/>
    </source>
</evidence>